<evidence type="ECO:0000256" key="2">
    <source>
        <dbReference type="SAM" id="Phobius"/>
    </source>
</evidence>
<keyword evidence="2" id="KW-1133">Transmembrane helix</keyword>
<dbReference type="AlphaFoldDB" id="A0A4R7W3J8"/>
<evidence type="ECO:0000313" key="3">
    <source>
        <dbReference type="EMBL" id="TDV57230.1"/>
    </source>
</evidence>
<gene>
    <name evidence="3" type="ORF">CLV71_101101</name>
</gene>
<dbReference type="EMBL" id="SOCP01000001">
    <property type="protein sequence ID" value="TDV57230.1"/>
    <property type="molecule type" value="Genomic_DNA"/>
</dbReference>
<proteinExistence type="predicted"/>
<feature type="transmembrane region" description="Helical" evidence="2">
    <location>
        <begin position="35"/>
        <end position="53"/>
    </location>
</feature>
<keyword evidence="2" id="KW-0812">Transmembrane</keyword>
<feature type="transmembrane region" description="Helical" evidence="2">
    <location>
        <begin position="104"/>
        <end position="123"/>
    </location>
</feature>
<feature type="transmembrane region" description="Helical" evidence="2">
    <location>
        <begin position="135"/>
        <end position="154"/>
    </location>
</feature>
<feature type="transmembrane region" description="Helical" evidence="2">
    <location>
        <begin position="160"/>
        <end position="180"/>
    </location>
</feature>
<comment type="caution">
    <text evidence="3">The sequence shown here is derived from an EMBL/GenBank/DDBJ whole genome shotgun (WGS) entry which is preliminary data.</text>
</comment>
<keyword evidence="4" id="KW-1185">Reference proteome</keyword>
<accession>A0A4R7W3J8</accession>
<feature type="region of interest" description="Disordered" evidence="1">
    <location>
        <begin position="182"/>
        <end position="205"/>
    </location>
</feature>
<name>A0A4R7W3J8_9PSEU</name>
<evidence type="ECO:0000313" key="4">
    <source>
        <dbReference type="Proteomes" id="UP000294927"/>
    </source>
</evidence>
<organism evidence="3 4">
    <name type="scientific">Actinophytocola oryzae</name>
    <dbReference type="NCBI Taxonomy" id="502181"/>
    <lineage>
        <taxon>Bacteria</taxon>
        <taxon>Bacillati</taxon>
        <taxon>Actinomycetota</taxon>
        <taxon>Actinomycetes</taxon>
        <taxon>Pseudonocardiales</taxon>
        <taxon>Pseudonocardiaceae</taxon>
    </lineage>
</organism>
<evidence type="ECO:0000256" key="1">
    <source>
        <dbReference type="SAM" id="MobiDB-lite"/>
    </source>
</evidence>
<dbReference type="Proteomes" id="UP000294927">
    <property type="component" value="Unassembled WGS sequence"/>
</dbReference>
<sequence length="205" mass="20706">MTAELSRWSGVAAGVCVAAPAVVEAFTGETAATSLVIALSPALAVPLLVLLHLRQKALSGPFGELAYTVNAIGLGLFGGAAFTLNTTLFYLDDEVVTDLLAGPTKYALLGSALVFAVGAILFGTSMLRTRLHPRVAATAYLVAFPVLALAARLPDTPLTSVVHLVAGTSLVWLALALPAAPGTSTSDAVSVPPGTAPRSSGRAGT</sequence>
<dbReference type="RefSeq" id="WP_208297317.1">
    <property type="nucleotide sequence ID" value="NZ_SOCP01000001.1"/>
</dbReference>
<protein>
    <submittedName>
        <fullName evidence="3">Uncharacterized protein</fullName>
    </submittedName>
</protein>
<feature type="transmembrane region" description="Helical" evidence="2">
    <location>
        <begin position="65"/>
        <end position="84"/>
    </location>
</feature>
<reference evidence="3 4" key="1">
    <citation type="submission" date="2019-03" db="EMBL/GenBank/DDBJ databases">
        <title>Genomic Encyclopedia of Archaeal and Bacterial Type Strains, Phase II (KMG-II): from individual species to whole genera.</title>
        <authorList>
            <person name="Goeker M."/>
        </authorList>
    </citation>
    <scope>NUCLEOTIDE SEQUENCE [LARGE SCALE GENOMIC DNA]</scope>
    <source>
        <strain evidence="3 4">DSM 45499</strain>
    </source>
</reference>
<keyword evidence="2" id="KW-0472">Membrane</keyword>